<reference evidence="1 2" key="1">
    <citation type="submission" date="2019-03" db="EMBL/GenBank/DDBJ databases">
        <title>Genomic Encyclopedia of Type Strains, Phase IV (KMG-IV): sequencing the most valuable type-strain genomes for metagenomic binning, comparative biology and taxonomic classification.</title>
        <authorList>
            <person name="Goeker M."/>
        </authorList>
    </citation>
    <scope>NUCLEOTIDE SEQUENCE [LARGE SCALE GENOMIC DNA]</scope>
    <source>
        <strain evidence="1 2">DSM 46831</strain>
    </source>
</reference>
<evidence type="ECO:0000313" key="2">
    <source>
        <dbReference type="Proteomes" id="UP000294746"/>
    </source>
</evidence>
<name>A0A4R2RPV4_9BACL</name>
<accession>A0A4R2RPV4</accession>
<dbReference type="Proteomes" id="UP000294746">
    <property type="component" value="Unassembled WGS sequence"/>
</dbReference>
<comment type="caution">
    <text evidence="1">The sequence shown here is derived from an EMBL/GenBank/DDBJ whole genome shotgun (WGS) entry which is preliminary data.</text>
</comment>
<gene>
    <name evidence="1" type="ORF">EDD57_1351</name>
</gene>
<protein>
    <submittedName>
        <fullName evidence="1">Uncharacterized protein</fullName>
    </submittedName>
</protein>
<proteinExistence type="predicted"/>
<keyword evidence="2" id="KW-1185">Reference proteome</keyword>
<sequence>MVQIERSVHEEGYIDVNETATLMRKSLEGTQTSGKE</sequence>
<dbReference type="EMBL" id="SLXV01000035">
    <property type="protein sequence ID" value="TCP65098.1"/>
    <property type="molecule type" value="Genomic_DNA"/>
</dbReference>
<organism evidence="1 2">
    <name type="scientific">Baia soyae</name>
    <dbReference type="NCBI Taxonomy" id="1544746"/>
    <lineage>
        <taxon>Bacteria</taxon>
        <taxon>Bacillati</taxon>
        <taxon>Bacillota</taxon>
        <taxon>Bacilli</taxon>
        <taxon>Bacillales</taxon>
        <taxon>Thermoactinomycetaceae</taxon>
        <taxon>Baia</taxon>
    </lineage>
</organism>
<dbReference type="AlphaFoldDB" id="A0A4R2RPV4"/>
<evidence type="ECO:0000313" key="1">
    <source>
        <dbReference type="EMBL" id="TCP65098.1"/>
    </source>
</evidence>